<comment type="caution">
    <text evidence="1">The sequence shown here is derived from an EMBL/GenBank/DDBJ whole genome shotgun (WGS) entry which is preliminary data.</text>
</comment>
<evidence type="ECO:0000313" key="1">
    <source>
        <dbReference type="EMBL" id="MXQ94511.1"/>
    </source>
</evidence>
<evidence type="ECO:0000313" key="2">
    <source>
        <dbReference type="Proteomes" id="UP000322234"/>
    </source>
</evidence>
<dbReference type="Proteomes" id="UP000322234">
    <property type="component" value="Unassembled WGS sequence"/>
</dbReference>
<organism evidence="1 2">
    <name type="scientific">Bos mutus</name>
    <name type="common">wild yak</name>
    <dbReference type="NCBI Taxonomy" id="72004"/>
    <lineage>
        <taxon>Eukaryota</taxon>
        <taxon>Metazoa</taxon>
        <taxon>Chordata</taxon>
        <taxon>Craniata</taxon>
        <taxon>Vertebrata</taxon>
        <taxon>Euteleostomi</taxon>
        <taxon>Mammalia</taxon>
        <taxon>Eutheria</taxon>
        <taxon>Laurasiatheria</taxon>
        <taxon>Artiodactyla</taxon>
        <taxon>Ruminantia</taxon>
        <taxon>Pecora</taxon>
        <taxon>Bovidae</taxon>
        <taxon>Bovinae</taxon>
        <taxon>Bos</taxon>
    </lineage>
</organism>
<name>A0A6B0RZ49_9CETA</name>
<dbReference type="AlphaFoldDB" id="A0A6B0RZ49"/>
<reference evidence="1" key="1">
    <citation type="submission" date="2019-10" db="EMBL/GenBank/DDBJ databases">
        <title>The sequence and de novo assembly of the wild yak genome.</title>
        <authorList>
            <person name="Liu Y."/>
        </authorList>
    </citation>
    <scope>NUCLEOTIDE SEQUENCE [LARGE SCALE GENOMIC DNA]</scope>
    <source>
        <strain evidence="1">WY2019</strain>
    </source>
</reference>
<dbReference type="EMBL" id="VBQZ03000114">
    <property type="protein sequence ID" value="MXQ94511.1"/>
    <property type="molecule type" value="Genomic_DNA"/>
</dbReference>
<sequence>MGVEVTAQHTPQGLGQGEGPGSEFCCESVTLCPQGRLVFTLRSASVWMTDDGTRCDFRAVPFQLNLVVSEAECRTSVSENGSSSPLVSDAVPTSIAGHLNIPPTAETVLLLWHNRNGELQVL</sequence>
<gene>
    <name evidence="1" type="ORF">E5288_WYG021626</name>
</gene>
<accession>A0A6B0RZ49</accession>
<keyword evidence="2" id="KW-1185">Reference proteome</keyword>
<proteinExistence type="predicted"/>
<protein>
    <submittedName>
        <fullName evidence="1">Uncharacterized protein</fullName>
    </submittedName>
</protein>